<dbReference type="Pfam" id="PF08352">
    <property type="entry name" value="oligo_HPY"/>
    <property type="match status" value="1"/>
</dbReference>
<comment type="caution">
    <text evidence="7">The sequence shown here is derived from an EMBL/GenBank/DDBJ whole genome shotgun (WGS) entry which is preliminary data.</text>
</comment>
<dbReference type="CDD" id="cd03257">
    <property type="entry name" value="ABC_NikE_OppD_transporters"/>
    <property type="match status" value="1"/>
</dbReference>
<dbReference type="InterPro" id="IPR003593">
    <property type="entry name" value="AAA+_ATPase"/>
</dbReference>
<dbReference type="NCBIfam" id="TIGR01727">
    <property type="entry name" value="oligo_HPY"/>
    <property type="match status" value="1"/>
</dbReference>
<gene>
    <name evidence="7" type="ORF">OF850_08205</name>
</gene>
<dbReference type="PROSITE" id="PS00211">
    <property type="entry name" value="ABC_TRANSPORTER_1"/>
    <property type="match status" value="1"/>
</dbReference>
<dbReference type="SUPFAM" id="SSF52540">
    <property type="entry name" value="P-loop containing nucleoside triphosphate hydrolases"/>
    <property type="match status" value="1"/>
</dbReference>
<dbReference type="InterPro" id="IPR017871">
    <property type="entry name" value="ABC_transporter-like_CS"/>
</dbReference>
<dbReference type="GO" id="GO:0005524">
    <property type="term" value="F:ATP binding"/>
    <property type="evidence" value="ECO:0007669"/>
    <property type="project" value="UniProtKB-KW"/>
</dbReference>
<keyword evidence="4" id="KW-0547">Nucleotide-binding</keyword>
<comment type="similarity">
    <text evidence="2">Belongs to the ABC transporter superfamily.</text>
</comment>
<dbReference type="InterPro" id="IPR013563">
    <property type="entry name" value="Oligopep_ABC_C"/>
</dbReference>
<dbReference type="InterPro" id="IPR027417">
    <property type="entry name" value="P-loop_NTPase"/>
</dbReference>
<dbReference type="RefSeq" id="WP_301589515.1">
    <property type="nucleotide sequence ID" value="NZ_JAPFQI010000004.1"/>
</dbReference>
<organism evidence="7 8">
    <name type="scientific">Sabulicella glaciei</name>
    <dbReference type="NCBI Taxonomy" id="2984948"/>
    <lineage>
        <taxon>Bacteria</taxon>
        <taxon>Pseudomonadati</taxon>
        <taxon>Pseudomonadota</taxon>
        <taxon>Alphaproteobacteria</taxon>
        <taxon>Acetobacterales</taxon>
        <taxon>Acetobacteraceae</taxon>
        <taxon>Sabulicella</taxon>
    </lineage>
</organism>
<keyword evidence="8" id="KW-1185">Reference proteome</keyword>
<dbReference type="InterPro" id="IPR003439">
    <property type="entry name" value="ABC_transporter-like_ATP-bd"/>
</dbReference>
<comment type="subcellular location">
    <subcellularLocation>
        <location evidence="1">Cell inner membrane</location>
        <topology evidence="1">Peripheral membrane protein</topology>
    </subcellularLocation>
</comment>
<name>A0ABT3NTW3_9PROT</name>
<accession>A0ABT3NTW3</accession>
<feature type="domain" description="ABC transporter" evidence="6">
    <location>
        <begin position="5"/>
        <end position="251"/>
    </location>
</feature>
<evidence type="ECO:0000313" key="7">
    <source>
        <dbReference type="EMBL" id="MCW8085603.1"/>
    </source>
</evidence>
<evidence type="ECO:0000256" key="2">
    <source>
        <dbReference type="ARBA" id="ARBA00005417"/>
    </source>
</evidence>
<protein>
    <submittedName>
        <fullName evidence="7">ABC transporter ATP-binding protein</fullName>
    </submittedName>
</protein>
<evidence type="ECO:0000259" key="6">
    <source>
        <dbReference type="PROSITE" id="PS50893"/>
    </source>
</evidence>
<evidence type="ECO:0000256" key="3">
    <source>
        <dbReference type="ARBA" id="ARBA00022448"/>
    </source>
</evidence>
<proteinExistence type="inferred from homology"/>
<evidence type="ECO:0000256" key="5">
    <source>
        <dbReference type="ARBA" id="ARBA00022840"/>
    </source>
</evidence>
<dbReference type="Proteomes" id="UP001526430">
    <property type="component" value="Unassembled WGS sequence"/>
</dbReference>
<dbReference type="InterPro" id="IPR050319">
    <property type="entry name" value="ABC_transp_ATP-bind"/>
</dbReference>
<keyword evidence="3" id="KW-0813">Transport</keyword>
<dbReference type="PROSITE" id="PS50893">
    <property type="entry name" value="ABC_TRANSPORTER_2"/>
    <property type="match status" value="1"/>
</dbReference>
<reference evidence="7 8" key="1">
    <citation type="submission" date="2022-10" db="EMBL/GenBank/DDBJ databases">
        <title>Roseococcus glaciei nov., sp. nov., isolated from glacier.</title>
        <authorList>
            <person name="Liu Q."/>
            <person name="Xin Y.-H."/>
        </authorList>
    </citation>
    <scope>NUCLEOTIDE SEQUENCE [LARGE SCALE GENOMIC DNA]</scope>
    <source>
        <strain evidence="7 8">MDT2-1-1</strain>
    </source>
</reference>
<dbReference type="SMART" id="SM00382">
    <property type="entry name" value="AAA"/>
    <property type="match status" value="1"/>
</dbReference>
<dbReference type="PANTHER" id="PTHR43776">
    <property type="entry name" value="TRANSPORT ATP-BINDING PROTEIN"/>
    <property type="match status" value="1"/>
</dbReference>
<evidence type="ECO:0000256" key="1">
    <source>
        <dbReference type="ARBA" id="ARBA00004417"/>
    </source>
</evidence>
<dbReference type="PANTHER" id="PTHR43776:SF7">
    <property type="entry name" value="D,D-DIPEPTIDE TRANSPORT ATP-BINDING PROTEIN DDPF-RELATED"/>
    <property type="match status" value="1"/>
</dbReference>
<dbReference type="Gene3D" id="3.40.50.300">
    <property type="entry name" value="P-loop containing nucleotide triphosphate hydrolases"/>
    <property type="match status" value="1"/>
</dbReference>
<dbReference type="Pfam" id="PF00005">
    <property type="entry name" value="ABC_tran"/>
    <property type="match status" value="1"/>
</dbReference>
<sequence length="334" mass="36540">MTALVELRELRKWFPIGGGLFRRAQQVKAIDGVTLDIRRGEILSLVGESGSGKTTVGRAILRLLEPTGGTIRFEGQDITHLGRAAMRPLRRRMQLVFQDPFASLNPRHTVERIVAAPLAIQGEGGGRQRVMEALEMVGLQRHHAARYPHELSGGQRQRVGIARALILRPELLVADEPVSALDVSIQAQVVNLLLELKERLGLTILFISHDLSVVGHISDRIAVMYLGRLVEVAETGDLFRTPHHPYTEALLSAAPDPDPDARRRRIILQGDIPSPLDPPPGCAFAGRCRFALDACRAAPPPLREIAPGHLSACIRDDIHLQSPLDEGATYVPAG</sequence>
<evidence type="ECO:0000313" key="8">
    <source>
        <dbReference type="Proteomes" id="UP001526430"/>
    </source>
</evidence>
<keyword evidence="5 7" id="KW-0067">ATP-binding</keyword>
<evidence type="ECO:0000256" key="4">
    <source>
        <dbReference type="ARBA" id="ARBA00022741"/>
    </source>
</evidence>
<dbReference type="EMBL" id="JAPFQI010000004">
    <property type="protein sequence ID" value="MCW8085603.1"/>
    <property type="molecule type" value="Genomic_DNA"/>
</dbReference>